<gene>
    <name evidence="1" type="ORF">SNEC2469_LOCUS24094</name>
</gene>
<dbReference type="AlphaFoldDB" id="A0A812Z6W4"/>
<accession>A0A812Z6W4</accession>
<keyword evidence="2" id="KW-1185">Reference proteome</keyword>
<dbReference type="EMBL" id="CAJNJA010045875">
    <property type="protein sequence ID" value="CAE7812820.1"/>
    <property type="molecule type" value="Genomic_DNA"/>
</dbReference>
<evidence type="ECO:0000313" key="1">
    <source>
        <dbReference type="EMBL" id="CAE7812820.1"/>
    </source>
</evidence>
<comment type="caution">
    <text evidence="1">The sequence shown here is derived from an EMBL/GenBank/DDBJ whole genome shotgun (WGS) entry which is preliminary data.</text>
</comment>
<evidence type="ECO:0000313" key="2">
    <source>
        <dbReference type="Proteomes" id="UP000601435"/>
    </source>
</evidence>
<dbReference type="Proteomes" id="UP000601435">
    <property type="component" value="Unassembled WGS sequence"/>
</dbReference>
<dbReference type="OrthoDB" id="445733at2759"/>
<sequence length="152" mass="17462">MALSSVDHQMKAQKEVLVPILWAAWKDLVAERRRDETMDISRRAVEDDARKAQQEDRTLAQEAAKLRATYRHSQQQRQAVFLWSIERRDQSMLLRVAWSAWRECLDDRRKTEVEHVQTLKQRLHGTDFAAKIAAVASEQTPTGATAGPTRPG</sequence>
<reference evidence="1" key="1">
    <citation type="submission" date="2021-02" db="EMBL/GenBank/DDBJ databases">
        <authorList>
            <person name="Dougan E. K."/>
            <person name="Rhodes N."/>
            <person name="Thang M."/>
            <person name="Chan C."/>
        </authorList>
    </citation>
    <scope>NUCLEOTIDE SEQUENCE</scope>
</reference>
<name>A0A812Z6W4_9DINO</name>
<feature type="non-terminal residue" evidence="1">
    <location>
        <position position="152"/>
    </location>
</feature>
<proteinExistence type="predicted"/>
<organism evidence="1 2">
    <name type="scientific">Symbiodinium necroappetens</name>
    <dbReference type="NCBI Taxonomy" id="1628268"/>
    <lineage>
        <taxon>Eukaryota</taxon>
        <taxon>Sar</taxon>
        <taxon>Alveolata</taxon>
        <taxon>Dinophyceae</taxon>
        <taxon>Suessiales</taxon>
        <taxon>Symbiodiniaceae</taxon>
        <taxon>Symbiodinium</taxon>
    </lineage>
</organism>
<protein>
    <submittedName>
        <fullName evidence="1">Uncharacterized protein</fullName>
    </submittedName>
</protein>